<dbReference type="Pfam" id="PF13835">
    <property type="entry name" value="DUF4194"/>
    <property type="match status" value="1"/>
</dbReference>
<proteinExistence type="predicted"/>
<comment type="caution">
    <text evidence="2">The sequence shown here is derived from an EMBL/GenBank/DDBJ whole genome shotgun (WGS) entry which is preliminary data.</text>
</comment>
<feature type="compositionally biased region" description="Polar residues" evidence="1">
    <location>
        <begin position="29"/>
        <end position="42"/>
    </location>
</feature>
<evidence type="ECO:0000256" key="1">
    <source>
        <dbReference type="SAM" id="MobiDB-lite"/>
    </source>
</evidence>
<name>A0ABT6IT73_9GAMM</name>
<dbReference type="RefSeq" id="WP_284719428.1">
    <property type="nucleotide sequence ID" value="NZ_JBMUMA010000003.1"/>
</dbReference>
<evidence type="ECO:0000313" key="3">
    <source>
        <dbReference type="Proteomes" id="UP001243298"/>
    </source>
</evidence>
<gene>
    <name evidence="2" type="ORF">CUR83_08150</name>
</gene>
<keyword evidence="3" id="KW-1185">Reference proteome</keyword>
<sequence>MSVSNHFFDMVIGTNSDTAVSSNHDKKSTSASKNETISPDSESVNDESAIKNTMLDPMPGDASRVLVHIMRHGVIFHAQKPNLYHSLCRYQSMIQRHLSEVYLTLVLDERQGIAFIARSDSETAGNSQDSFDSASTSHPKDLLADELIDSNDDEHTHSLISKRTLSLYDTLILLMLRKYYQERETSGEQKIIIDIERLSSLLIPFLPLTDHTSRDLKKLSARLKELSRRHLLSSIRGNDDRYEITPLIRYVVSADFLESMLGEYLRLAQGTTNTELESPTFENDDFEDKKYSQDDSLNNQSTNKVKSEKTSNNQSIDNQSDLFGE</sequence>
<protein>
    <recommendedName>
        <fullName evidence="4">DUF4194 domain-containing protein</fullName>
    </recommendedName>
</protein>
<feature type="region of interest" description="Disordered" evidence="1">
    <location>
        <begin position="276"/>
        <end position="325"/>
    </location>
</feature>
<dbReference type="InterPro" id="IPR025449">
    <property type="entry name" value="JetB"/>
</dbReference>
<feature type="compositionally biased region" description="Polar residues" evidence="1">
    <location>
        <begin position="294"/>
        <end position="325"/>
    </location>
</feature>
<feature type="region of interest" description="Disordered" evidence="1">
    <location>
        <begin position="18"/>
        <end position="46"/>
    </location>
</feature>
<evidence type="ECO:0000313" key="2">
    <source>
        <dbReference type="EMBL" id="MDH4905031.1"/>
    </source>
</evidence>
<dbReference type="EMBL" id="PGFT01000001">
    <property type="protein sequence ID" value="MDH4905031.1"/>
    <property type="molecule type" value="Genomic_DNA"/>
</dbReference>
<reference evidence="2 3" key="1">
    <citation type="submission" date="2017-11" db="EMBL/GenBank/DDBJ databases">
        <title>Whole genome sequencing of Psychrobacter pocilloporae S6-60T(=JCM 31058T=LMG 29157T).</title>
        <authorList>
            <person name="Das S.K."/>
        </authorList>
    </citation>
    <scope>NUCLEOTIDE SEQUENCE [LARGE SCALE GENOMIC DNA]</scope>
    <source>
        <strain evidence="2 3">S6-60</strain>
    </source>
</reference>
<evidence type="ECO:0008006" key="4">
    <source>
        <dbReference type="Google" id="ProtNLM"/>
    </source>
</evidence>
<dbReference type="Proteomes" id="UP001243298">
    <property type="component" value="Unassembled WGS sequence"/>
</dbReference>
<organism evidence="2 3">
    <name type="scientific">Psychrobacter pocilloporae</name>
    <dbReference type="NCBI Taxonomy" id="1775882"/>
    <lineage>
        <taxon>Bacteria</taxon>
        <taxon>Pseudomonadati</taxon>
        <taxon>Pseudomonadota</taxon>
        <taxon>Gammaproteobacteria</taxon>
        <taxon>Moraxellales</taxon>
        <taxon>Moraxellaceae</taxon>
        <taxon>Psychrobacter</taxon>
    </lineage>
</organism>
<accession>A0ABT6IT73</accession>